<organism evidence="1 2">
    <name type="scientific">Sesamum alatum</name>
    <dbReference type="NCBI Taxonomy" id="300844"/>
    <lineage>
        <taxon>Eukaryota</taxon>
        <taxon>Viridiplantae</taxon>
        <taxon>Streptophyta</taxon>
        <taxon>Embryophyta</taxon>
        <taxon>Tracheophyta</taxon>
        <taxon>Spermatophyta</taxon>
        <taxon>Magnoliopsida</taxon>
        <taxon>eudicotyledons</taxon>
        <taxon>Gunneridae</taxon>
        <taxon>Pentapetalae</taxon>
        <taxon>asterids</taxon>
        <taxon>lamiids</taxon>
        <taxon>Lamiales</taxon>
        <taxon>Pedaliaceae</taxon>
        <taxon>Sesamum</taxon>
    </lineage>
</organism>
<evidence type="ECO:0000313" key="1">
    <source>
        <dbReference type="EMBL" id="KAK4426462.1"/>
    </source>
</evidence>
<reference evidence="1" key="2">
    <citation type="journal article" date="2024" name="Plant">
        <title>Genomic evolution and insights into agronomic trait innovations of Sesamum species.</title>
        <authorList>
            <person name="Miao H."/>
            <person name="Wang L."/>
            <person name="Qu L."/>
            <person name="Liu H."/>
            <person name="Sun Y."/>
            <person name="Le M."/>
            <person name="Wang Q."/>
            <person name="Wei S."/>
            <person name="Zheng Y."/>
            <person name="Lin W."/>
            <person name="Duan Y."/>
            <person name="Cao H."/>
            <person name="Xiong S."/>
            <person name="Wang X."/>
            <person name="Wei L."/>
            <person name="Li C."/>
            <person name="Ma Q."/>
            <person name="Ju M."/>
            <person name="Zhao R."/>
            <person name="Li G."/>
            <person name="Mu C."/>
            <person name="Tian Q."/>
            <person name="Mei H."/>
            <person name="Zhang T."/>
            <person name="Gao T."/>
            <person name="Zhang H."/>
        </authorList>
    </citation>
    <scope>NUCLEOTIDE SEQUENCE</scope>
    <source>
        <strain evidence="1">3651</strain>
    </source>
</reference>
<reference evidence="1" key="1">
    <citation type="submission" date="2020-06" db="EMBL/GenBank/DDBJ databases">
        <authorList>
            <person name="Li T."/>
            <person name="Hu X."/>
            <person name="Zhang T."/>
            <person name="Song X."/>
            <person name="Zhang H."/>
            <person name="Dai N."/>
            <person name="Sheng W."/>
            <person name="Hou X."/>
            <person name="Wei L."/>
        </authorList>
    </citation>
    <scope>NUCLEOTIDE SEQUENCE</scope>
    <source>
        <strain evidence="1">3651</strain>
        <tissue evidence="1">Leaf</tissue>
    </source>
</reference>
<comment type="caution">
    <text evidence="1">The sequence shown here is derived from an EMBL/GenBank/DDBJ whole genome shotgun (WGS) entry which is preliminary data.</text>
</comment>
<accession>A0AAE1YAM5</accession>
<name>A0AAE1YAM5_9LAMI</name>
<dbReference type="EMBL" id="JACGWO010000005">
    <property type="protein sequence ID" value="KAK4426462.1"/>
    <property type="molecule type" value="Genomic_DNA"/>
</dbReference>
<dbReference type="Proteomes" id="UP001293254">
    <property type="component" value="Unassembled WGS sequence"/>
</dbReference>
<keyword evidence="2" id="KW-1185">Reference proteome</keyword>
<dbReference type="AlphaFoldDB" id="A0AAE1YAM5"/>
<evidence type="ECO:0000313" key="2">
    <source>
        <dbReference type="Proteomes" id="UP001293254"/>
    </source>
</evidence>
<proteinExistence type="predicted"/>
<gene>
    <name evidence="1" type="ORF">Salat_1414800</name>
</gene>
<sequence length="124" mass="13729">MSNAESKFQEEISLLKTQLEEKDHQMSVQVMEMESLRTTSLQSYTRGREEGLQAGHSAAVASFKASPEYAEEVFRQGSSFYANGFTVCAEQFKNLGHLPSDFDFSFLDTRADGFGRIGGVGPSE</sequence>
<protein>
    <submittedName>
        <fullName evidence="1">Uncharacterized protein</fullName>
    </submittedName>
</protein>